<reference evidence="3" key="1">
    <citation type="journal article" date="2017" name="Nature">
        <title>The sunflower genome provides insights into oil metabolism, flowering and Asterid evolution.</title>
        <authorList>
            <person name="Badouin H."/>
            <person name="Gouzy J."/>
            <person name="Grassa C.J."/>
            <person name="Murat F."/>
            <person name="Staton S.E."/>
            <person name="Cottret L."/>
            <person name="Lelandais-Briere C."/>
            <person name="Owens G.L."/>
            <person name="Carrere S."/>
            <person name="Mayjonade B."/>
            <person name="Legrand L."/>
            <person name="Gill N."/>
            <person name="Kane N.C."/>
            <person name="Bowers J.E."/>
            <person name="Hubner S."/>
            <person name="Bellec A."/>
            <person name="Berard A."/>
            <person name="Berges H."/>
            <person name="Blanchet N."/>
            <person name="Boniface M.C."/>
            <person name="Brunel D."/>
            <person name="Catrice O."/>
            <person name="Chaidir N."/>
            <person name="Claudel C."/>
            <person name="Donnadieu C."/>
            <person name="Faraut T."/>
            <person name="Fievet G."/>
            <person name="Helmstetter N."/>
            <person name="King M."/>
            <person name="Knapp S.J."/>
            <person name="Lai Z."/>
            <person name="Le Paslier M.C."/>
            <person name="Lippi Y."/>
            <person name="Lorenzon L."/>
            <person name="Mandel J.R."/>
            <person name="Marage G."/>
            <person name="Marchand G."/>
            <person name="Marquand E."/>
            <person name="Bret-Mestries E."/>
            <person name="Morien E."/>
            <person name="Nambeesan S."/>
            <person name="Nguyen T."/>
            <person name="Pegot-Espagnet P."/>
            <person name="Pouilly N."/>
            <person name="Raftis F."/>
            <person name="Sallet E."/>
            <person name="Schiex T."/>
            <person name="Thomas J."/>
            <person name="Vandecasteele C."/>
            <person name="Vares D."/>
            <person name="Vear F."/>
            <person name="Vautrin S."/>
            <person name="Crespi M."/>
            <person name="Mangin B."/>
            <person name="Burke J.M."/>
            <person name="Salse J."/>
            <person name="Munos S."/>
            <person name="Vincourt P."/>
            <person name="Rieseberg L.H."/>
            <person name="Langlade N.B."/>
        </authorList>
    </citation>
    <scope>NUCLEOTIDE SEQUENCE</scope>
    <source>
        <tissue evidence="3">Leaves</tissue>
    </source>
</reference>
<dbReference type="AlphaFoldDB" id="A0A9K3EIA6"/>
<comment type="caution">
    <text evidence="3">The sequence shown here is derived from an EMBL/GenBank/DDBJ whole genome shotgun (WGS) entry which is preliminary data.</text>
</comment>
<keyword evidence="2" id="KW-1133">Transmembrane helix</keyword>
<evidence type="ECO:0000313" key="4">
    <source>
        <dbReference type="Proteomes" id="UP000215914"/>
    </source>
</evidence>
<evidence type="ECO:0000256" key="1">
    <source>
        <dbReference type="SAM" id="MobiDB-lite"/>
    </source>
</evidence>
<dbReference type="Gramene" id="mRNA:HanXRQr2_Chr13g0591331">
    <property type="protein sequence ID" value="mRNA:HanXRQr2_Chr13g0591331"/>
    <property type="gene ID" value="HanXRQr2_Chr13g0591331"/>
</dbReference>
<dbReference type="EMBL" id="MNCJ02000328">
    <property type="protein sequence ID" value="KAF5773687.1"/>
    <property type="molecule type" value="Genomic_DNA"/>
</dbReference>
<evidence type="ECO:0000256" key="2">
    <source>
        <dbReference type="SAM" id="Phobius"/>
    </source>
</evidence>
<proteinExistence type="predicted"/>
<accession>A0A9K3EIA6</accession>
<dbReference type="PANTHER" id="PTHR35280:SF1">
    <property type="entry name" value="F17L21.9"/>
    <property type="match status" value="1"/>
</dbReference>
<protein>
    <submittedName>
        <fullName evidence="3">Uncharacterized protein</fullName>
    </submittedName>
</protein>
<evidence type="ECO:0000313" key="3">
    <source>
        <dbReference type="EMBL" id="KAF5773687.1"/>
    </source>
</evidence>
<keyword evidence="4" id="KW-1185">Reference proteome</keyword>
<keyword evidence="2" id="KW-0472">Membrane</keyword>
<reference evidence="3" key="2">
    <citation type="submission" date="2020-06" db="EMBL/GenBank/DDBJ databases">
        <title>Helianthus annuus Genome sequencing and assembly Release 2.</title>
        <authorList>
            <person name="Gouzy J."/>
            <person name="Langlade N."/>
            <person name="Munos S."/>
        </authorList>
    </citation>
    <scope>NUCLEOTIDE SEQUENCE</scope>
    <source>
        <tissue evidence="3">Leaves</tissue>
    </source>
</reference>
<keyword evidence="2" id="KW-0812">Transmembrane</keyword>
<dbReference type="PANTHER" id="PTHR35280">
    <property type="entry name" value="F17L21.9"/>
    <property type="match status" value="1"/>
</dbReference>
<sequence length="98" mass="11218">MESKSQKVEVIKQAIKQVMEEGGTDDDRLLSKLMSQLDSEPEPNSALSNSRSDEDEEEKILKELKKVRRQNVVTHCLLSVMILLTVTWQISEVDKFGR</sequence>
<dbReference type="Proteomes" id="UP000215914">
    <property type="component" value="Unassembled WGS sequence"/>
</dbReference>
<name>A0A9K3EIA6_HELAN</name>
<feature type="transmembrane region" description="Helical" evidence="2">
    <location>
        <begin position="72"/>
        <end position="90"/>
    </location>
</feature>
<feature type="region of interest" description="Disordered" evidence="1">
    <location>
        <begin position="22"/>
        <end position="56"/>
    </location>
</feature>
<gene>
    <name evidence="3" type="ORF">HanXRQr2_Chr13g0591331</name>
</gene>
<organism evidence="3 4">
    <name type="scientific">Helianthus annuus</name>
    <name type="common">Common sunflower</name>
    <dbReference type="NCBI Taxonomy" id="4232"/>
    <lineage>
        <taxon>Eukaryota</taxon>
        <taxon>Viridiplantae</taxon>
        <taxon>Streptophyta</taxon>
        <taxon>Embryophyta</taxon>
        <taxon>Tracheophyta</taxon>
        <taxon>Spermatophyta</taxon>
        <taxon>Magnoliopsida</taxon>
        <taxon>eudicotyledons</taxon>
        <taxon>Gunneridae</taxon>
        <taxon>Pentapetalae</taxon>
        <taxon>asterids</taxon>
        <taxon>campanulids</taxon>
        <taxon>Asterales</taxon>
        <taxon>Asteraceae</taxon>
        <taxon>Asteroideae</taxon>
        <taxon>Heliantheae alliance</taxon>
        <taxon>Heliantheae</taxon>
        <taxon>Helianthus</taxon>
    </lineage>
</organism>